<feature type="domain" description="Glutathione synthase substrate-binding" evidence="13">
    <location>
        <begin position="227"/>
        <end position="328"/>
    </location>
</feature>
<feature type="binding site" evidence="10">
    <location>
        <position position="478"/>
    </location>
    <ligand>
        <name>ATP</name>
        <dbReference type="ChEBI" id="CHEBI:30616"/>
    </ligand>
</feature>
<dbReference type="Pfam" id="PF03917">
    <property type="entry name" value="GSH_synth_ATP"/>
    <property type="match status" value="1"/>
</dbReference>
<keyword evidence="15" id="KW-1185">Reference proteome</keyword>
<comment type="caution">
    <text evidence="14">The sequence shown here is derived from an EMBL/GenBank/DDBJ whole genome shotgun (WGS) entry which is preliminary data.</text>
</comment>
<feature type="binding site" evidence="12">
    <location>
        <begin position="237"/>
        <end position="239"/>
    </location>
    <ligand>
        <name>substrate</name>
    </ligand>
</feature>
<reference evidence="14" key="1">
    <citation type="submission" date="2023-04" db="EMBL/GenBank/DDBJ databases">
        <title>Ambrosiozyma monospora NBRC 1965.</title>
        <authorList>
            <person name="Ichikawa N."/>
            <person name="Sato H."/>
            <person name="Tonouchi N."/>
        </authorList>
    </citation>
    <scope>NUCLEOTIDE SEQUENCE</scope>
    <source>
        <strain evidence="14">NBRC 1965</strain>
    </source>
</reference>
<dbReference type="InterPro" id="IPR005615">
    <property type="entry name" value="Glutathione_synthase"/>
</dbReference>
<dbReference type="InterPro" id="IPR016185">
    <property type="entry name" value="PreATP-grasp_dom_sf"/>
</dbReference>
<feature type="binding site" evidence="10">
    <location>
        <position position="401"/>
    </location>
    <ligand>
        <name>ATP</name>
        <dbReference type="ChEBI" id="CHEBI:30616"/>
    </ligand>
</feature>
<dbReference type="SUPFAM" id="SSF56059">
    <property type="entry name" value="Glutathione synthetase ATP-binding domain-like"/>
    <property type="match status" value="1"/>
</dbReference>
<evidence type="ECO:0000256" key="9">
    <source>
        <dbReference type="PIRNR" id="PIRNR001558"/>
    </source>
</evidence>
<dbReference type="InterPro" id="IPR037013">
    <property type="entry name" value="GSH-S_sub-bd_sf"/>
</dbReference>
<evidence type="ECO:0000259" key="13">
    <source>
        <dbReference type="Pfam" id="PF03199"/>
    </source>
</evidence>
<feature type="binding site" evidence="10">
    <location>
        <position position="476"/>
    </location>
    <ligand>
        <name>substrate</name>
    </ligand>
</feature>
<dbReference type="EMBL" id="BSXU01006687">
    <property type="protein sequence ID" value="GMG56052.1"/>
    <property type="molecule type" value="Genomic_DNA"/>
</dbReference>
<dbReference type="InterPro" id="IPR014049">
    <property type="entry name" value="Glutathione_synthase_N_euk"/>
</dbReference>
<feature type="binding site" evidence="11">
    <location>
        <position position="144"/>
    </location>
    <ligand>
        <name>Mg(2+)</name>
        <dbReference type="ChEBI" id="CHEBI:18420"/>
    </ligand>
</feature>
<accession>A0A9W6Z7U2</accession>
<feature type="binding site" evidence="10">
    <location>
        <position position="243"/>
    </location>
    <ligand>
        <name>substrate</name>
    </ligand>
</feature>
<dbReference type="PANTHER" id="PTHR11130:SF0">
    <property type="entry name" value="GLUTATHIONE SYNTHETASE"/>
    <property type="match status" value="1"/>
</dbReference>
<dbReference type="OrthoDB" id="2020073at2759"/>
<gene>
    <name evidence="14" type="ORF">Amon01_000812100</name>
</gene>
<keyword evidence="7 9" id="KW-0067">ATP-binding</keyword>
<keyword evidence="3 9" id="KW-0436">Ligase</keyword>
<dbReference type="PANTHER" id="PTHR11130">
    <property type="entry name" value="GLUTATHIONE SYNTHETASE"/>
    <property type="match status" value="1"/>
</dbReference>
<dbReference type="NCBIfam" id="TIGR01986">
    <property type="entry name" value="glut_syn_euk"/>
    <property type="match status" value="1"/>
</dbReference>
<name>A0A9W6Z7U2_AMBMO</name>
<comment type="catalytic activity">
    <reaction evidence="9">
        <text>gamma-L-glutamyl-L-cysteine + glycine + ATP = glutathione + ADP + phosphate + H(+)</text>
        <dbReference type="Rhea" id="RHEA:13557"/>
        <dbReference type="ChEBI" id="CHEBI:15378"/>
        <dbReference type="ChEBI" id="CHEBI:30616"/>
        <dbReference type="ChEBI" id="CHEBI:43474"/>
        <dbReference type="ChEBI" id="CHEBI:57305"/>
        <dbReference type="ChEBI" id="CHEBI:57925"/>
        <dbReference type="ChEBI" id="CHEBI:58173"/>
        <dbReference type="ChEBI" id="CHEBI:456216"/>
        <dbReference type="EC" id="6.3.2.3"/>
    </reaction>
</comment>
<feature type="binding site" evidence="12">
    <location>
        <begin position="148"/>
        <end position="151"/>
    </location>
    <ligand>
        <name>substrate</name>
    </ligand>
</feature>
<dbReference type="InterPro" id="IPR004887">
    <property type="entry name" value="GSH_synth_subst-bd"/>
</dbReference>
<feature type="binding site" evidence="10">
    <location>
        <begin position="390"/>
        <end position="399"/>
    </location>
    <ligand>
        <name>ATP</name>
        <dbReference type="ChEBI" id="CHEBI:30616"/>
    </ligand>
</feature>
<evidence type="ECO:0000313" key="14">
    <source>
        <dbReference type="EMBL" id="GMG56052.1"/>
    </source>
</evidence>
<dbReference type="Gene3D" id="1.10.1080.10">
    <property type="entry name" value="Glutathione Synthetase, Chain A, domain 3"/>
    <property type="match status" value="1"/>
</dbReference>
<dbReference type="GO" id="GO:0005524">
    <property type="term" value="F:ATP binding"/>
    <property type="evidence" value="ECO:0007669"/>
    <property type="project" value="UniProtKB-UniRule"/>
</dbReference>
<feature type="binding site" evidence="12">
    <location>
        <begin position="487"/>
        <end position="488"/>
    </location>
    <ligand>
        <name>substrate</name>
    </ligand>
</feature>
<evidence type="ECO:0000256" key="11">
    <source>
        <dbReference type="PIRSR" id="PIRSR001558-2"/>
    </source>
</evidence>
<comment type="pathway">
    <text evidence="1 9">Sulfur metabolism; glutathione biosynthesis; glutathione from L-cysteine and L-glutamate: step 2/2.</text>
</comment>
<feature type="binding site" evidence="10">
    <location>
        <position position="144"/>
    </location>
    <ligand>
        <name>ATP</name>
        <dbReference type="ChEBI" id="CHEBI:30616"/>
    </ligand>
</feature>
<evidence type="ECO:0000256" key="7">
    <source>
        <dbReference type="ARBA" id="ARBA00022840"/>
    </source>
</evidence>
<evidence type="ECO:0000256" key="3">
    <source>
        <dbReference type="ARBA" id="ARBA00022598"/>
    </source>
</evidence>
<dbReference type="Gene3D" id="3.30.470.20">
    <property type="entry name" value="ATP-grasp fold, B domain"/>
    <property type="match status" value="1"/>
</dbReference>
<evidence type="ECO:0000256" key="2">
    <source>
        <dbReference type="ARBA" id="ARBA00010385"/>
    </source>
</evidence>
<dbReference type="GO" id="GO:0004363">
    <property type="term" value="F:glutathione synthase activity"/>
    <property type="evidence" value="ECO:0007669"/>
    <property type="project" value="UniProtKB-UniRule"/>
</dbReference>
<feature type="binding site" evidence="10">
    <location>
        <position position="331"/>
    </location>
    <ligand>
        <name>ATP</name>
        <dbReference type="ChEBI" id="CHEBI:30616"/>
    </ligand>
</feature>
<feature type="binding site" evidence="10">
    <location>
        <begin position="423"/>
        <end position="426"/>
    </location>
    <ligand>
        <name>ATP</name>
        <dbReference type="ChEBI" id="CHEBI:30616"/>
    </ligand>
</feature>
<dbReference type="Gene3D" id="3.30.1490.80">
    <property type="match status" value="1"/>
</dbReference>
<dbReference type="InterPro" id="IPR014709">
    <property type="entry name" value="Glutathione_synthase_C_euk"/>
</dbReference>
<evidence type="ECO:0000256" key="1">
    <source>
        <dbReference type="ARBA" id="ARBA00004965"/>
    </source>
</evidence>
<keyword evidence="5 9" id="KW-0479">Metal-binding</keyword>
<protein>
    <recommendedName>
        <fullName evidence="9">Glutathione synthetase</fullName>
        <shortName evidence="9">GSH-S</shortName>
        <ecNumber evidence="9">6.3.2.3</ecNumber>
    </recommendedName>
</protein>
<dbReference type="GO" id="GO:0043295">
    <property type="term" value="F:glutathione binding"/>
    <property type="evidence" value="ECO:0007669"/>
    <property type="project" value="UniProtKB-UniRule"/>
</dbReference>
<dbReference type="PIRSF" id="PIRSF001558">
    <property type="entry name" value="GSHase"/>
    <property type="match status" value="1"/>
</dbReference>
<keyword evidence="4 9" id="KW-0317">Glutathione biosynthesis</keyword>
<feature type="binding site" evidence="12">
    <location>
        <begin position="292"/>
        <end position="295"/>
    </location>
    <ligand>
        <name>substrate</name>
    </ligand>
</feature>
<feature type="binding site" evidence="11">
    <location>
        <position position="394"/>
    </location>
    <ligand>
        <name>Mg(2+)</name>
        <dbReference type="ChEBI" id="CHEBI:18420"/>
    </ligand>
</feature>
<comment type="cofactor">
    <cofactor evidence="9 11">
        <name>Mg(2+)</name>
        <dbReference type="ChEBI" id="CHEBI:18420"/>
    </cofactor>
    <text evidence="9 11">Binds 1 Mg(2+) ion per subunit.</text>
</comment>
<evidence type="ECO:0000256" key="4">
    <source>
        <dbReference type="ARBA" id="ARBA00022684"/>
    </source>
</evidence>
<keyword evidence="8 9" id="KW-0460">Magnesium</keyword>
<dbReference type="Gene3D" id="3.30.1490.50">
    <property type="match status" value="1"/>
</dbReference>
<feature type="binding site" evidence="11">
    <location>
        <position position="146"/>
    </location>
    <ligand>
        <name>Mg(2+)</name>
        <dbReference type="ChEBI" id="CHEBI:18420"/>
    </ligand>
</feature>
<proteinExistence type="inferred from homology"/>
<organism evidence="14 15">
    <name type="scientific">Ambrosiozyma monospora</name>
    <name type="common">Yeast</name>
    <name type="synonym">Endomycopsis monosporus</name>
    <dbReference type="NCBI Taxonomy" id="43982"/>
    <lineage>
        <taxon>Eukaryota</taxon>
        <taxon>Fungi</taxon>
        <taxon>Dikarya</taxon>
        <taxon>Ascomycota</taxon>
        <taxon>Saccharomycotina</taxon>
        <taxon>Pichiomycetes</taxon>
        <taxon>Pichiales</taxon>
        <taxon>Pichiaceae</taxon>
        <taxon>Ambrosiozyma</taxon>
    </lineage>
</organism>
<dbReference type="GO" id="GO:0005829">
    <property type="term" value="C:cytosol"/>
    <property type="evidence" value="ECO:0007669"/>
    <property type="project" value="TreeGrafter"/>
</dbReference>
<dbReference type="SUPFAM" id="SSF52440">
    <property type="entry name" value="PreATP-grasp domain"/>
    <property type="match status" value="1"/>
</dbReference>
<evidence type="ECO:0000256" key="5">
    <source>
        <dbReference type="ARBA" id="ARBA00022723"/>
    </source>
</evidence>
<evidence type="ECO:0000256" key="6">
    <source>
        <dbReference type="ARBA" id="ARBA00022741"/>
    </source>
</evidence>
<comment type="similarity">
    <text evidence="2 9">Belongs to the eukaryotic GSH synthase family.</text>
</comment>
<dbReference type="GO" id="GO:0000287">
    <property type="term" value="F:magnesium ion binding"/>
    <property type="evidence" value="ECO:0007669"/>
    <property type="project" value="UniProtKB-UniRule"/>
</dbReference>
<feature type="binding site" evidence="10">
    <location>
        <position position="128"/>
    </location>
    <ligand>
        <name>substrate</name>
    </ligand>
</feature>
<evidence type="ECO:0000256" key="8">
    <source>
        <dbReference type="ARBA" id="ARBA00022842"/>
    </source>
</evidence>
<feature type="binding site" evidence="10">
    <location>
        <position position="449"/>
    </location>
    <ligand>
        <name>ATP</name>
        <dbReference type="ChEBI" id="CHEBI:30616"/>
    </ligand>
</feature>
<feature type="binding site" evidence="10">
    <location>
        <position position="484"/>
    </location>
    <ligand>
        <name>ATP</name>
        <dbReference type="ChEBI" id="CHEBI:30616"/>
    </ligand>
</feature>
<dbReference type="Gene3D" id="3.40.50.1760">
    <property type="entry name" value="Glutathione synthase, substrate-binding domain superfamily, eukaryotic"/>
    <property type="match status" value="1"/>
</dbReference>
<dbReference type="Proteomes" id="UP001165063">
    <property type="component" value="Unassembled WGS sequence"/>
</dbReference>
<dbReference type="FunFam" id="3.30.1490.50:FF:000002">
    <property type="entry name" value="Glutathione synthetase"/>
    <property type="match status" value="1"/>
</dbReference>
<dbReference type="EC" id="6.3.2.3" evidence="9"/>
<dbReference type="InterPro" id="IPR014042">
    <property type="entry name" value="Glutathione_synthase_a-hlx"/>
</dbReference>
<evidence type="ECO:0000256" key="12">
    <source>
        <dbReference type="PIRSR" id="PIRSR001558-3"/>
    </source>
</evidence>
<dbReference type="AlphaFoldDB" id="A0A9W6Z7U2"/>
<evidence type="ECO:0000313" key="15">
    <source>
        <dbReference type="Proteomes" id="UP001165063"/>
    </source>
</evidence>
<keyword evidence="6 9" id="KW-0547">Nucleotide-binding</keyword>
<dbReference type="Pfam" id="PF03199">
    <property type="entry name" value="GSH_synthase"/>
    <property type="match status" value="1"/>
</dbReference>
<evidence type="ECO:0000256" key="10">
    <source>
        <dbReference type="PIRSR" id="PIRSR001558-1"/>
    </source>
</evidence>
<sequence>MSTPSQSKPFPKLTSKEEQHLINELTHHALSQGLLIYPPAPFENYHPIQAPVTLYPTPFPSKEFEKAVSISTKFNELYAKVVSERKWLIEVISKLSQFDADFTGKLYESYKTALANGIHQPVSLALIRSDYMLDTATNQIKQIEFNTVSVSFGGLSTKVGELHSFLNENGLYGSNGSRYYETAYEVPVSDSAKLLAKGLYHGVSYYESSQKIKRKTAKGESIPSTATIVLMVIQPGERNVFDQRAVEYALFQNYGVRTKRVELPSVTSQVKVDPETHKLYYDGDEVSVVYYRSAYAPSEFTSSETWDARVVLESTLAVKCPSLLTQLSGAKKIQQLLTDESILNKFLPVKDELRTNLQSTFVKIYPMDDSELGLKAAKLAFEQPENFVLKPQREGGGNNIYKEDIPKFLKNLPKKEWAGYILMELIHPPVFENPILKTGEVIKEGLVSELGVFGAYLFDEQSGKVLANDYSGHLLRSKTQSSNEGGVAAGFGCVDSLYLY</sequence>